<feature type="region of interest" description="Disordered" evidence="1">
    <location>
        <begin position="71"/>
        <end position="118"/>
    </location>
</feature>
<evidence type="ECO:0000313" key="2">
    <source>
        <dbReference type="EMBL" id="GAU92252.1"/>
    </source>
</evidence>
<feature type="compositionally biased region" description="Basic and acidic residues" evidence="1">
    <location>
        <begin position="71"/>
        <end position="104"/>
    </location>
</feature>
<feature type="compositionally biased region" description="Polar residues" evidence="1">
    <location>
        <begin position="109"/>
        <end position="118"/>
    </location>
</feature>
<sequence>MENGTKDGIQSFIKKISQMFLKGLPASRVLDELAKSISEEQETQVEVESKMATMECEAECLEKTLAQLQHEHEELKHMEDARTRGHGERSNGPYDSKHLQEDRSRKTKAPSTVQKKKR</sequence>
<dbReference type="Proteomes" id="UP000186922">
    <property type="component" value="Unassembled WGS sequence"/>
</dbReference>
<dbReference type="AlphaFoldDB" id="A0A1D1UX37"/>
<proteinExistence type="predicted"/>
<organism evidence="2 3">
    <name type="scientific">Ramazzottius varieornatus</name>
    <name type="common">Water bear</name>
    <name type="synonym">Tardigrade</name>
    <dbReference type="NCBI Taxonomy" id="947166"/>
    <lineage>
        <taxon>Eukaryota</taxon>
        <taxon>Metazoa</taxon>
        <taxon>Ecdysozoa</taxon>
        <taxon>Tardigrada</taxon>
        <taxon>Eutardigrada</taxon>
        <taxon>Parachela</taxon>
        <taxon>Hypsibioidea</taxon>
        <taxon>Ramazzottiidae</taxon>
        <taxon>Ramazzottius</taxon>
    </lineage>
</organism>
<reference evidence="2 3" key="1">
    <citation type="journal article" date="2016" name="Nat. Commun.">
        <title>Extremotolerant tardigrade genome and improved radiotolerance of human cultured cells by tardigrade-unique protein.</title>
        <authorList>
            <person name="Hashimoto T."/>
            <person name="Horikawa D.D."/>
            <person name="Saito Y."/>
            <person name="Kuwahara H."/>
            <person name="Kozuka-Hata H."/>
            <person name="Shin-I T."/>
            <person name="Minakuchi Y."/>
            <person name="Ohishi K."/>
            <person name="Motoyama A."/>
            <person name="Aizu T."/>
            <person name="Enomoto A."/>
            <person name="Kondo K."/>
            <person name="Tanaka S."/>
            <person name="Hara Y."/>
            <person name="Koshikawa S."/>
            <person name="Sagara H."/>
            <person name="Miura T."/>
            <person name="Yokobori S."/>
            <person name="Miyagawa K."/>
            <person name="Suzuki Y."/>
            <person name="Kubo T."/>
            <person name="Oyama M."/>
            <person name="Kohara Y."/>
            <person name="Fujiyama A."/>
            <person name="Arakawa K."/>
            <person name="Katayama T."/>
            <person name="Toyoda A."/>
            <person name="Kunieda T."/>
        </authorList>
    </citation>
    <scope>NUCLEOTIDE SEQUENCE [LARGE SCALE GENOMIC DNA]</scope>
    <source>
        <strain evidence="2 3">YOKOZUNA-1</strain>
    </source>
</reference>
<dbReference type="EMBL" id="BDGG01000002">
    <property type="protein sequence ID" value="GAU92252.1"/>
    <property type="molecule type" value="Genomic_DNA"/>
</dbReference>
<keyword evidence="3" id="KW-1185">Reference proteome</keyword>
<evidence type="ECO:0000256" key="1">
    <source>
        <dbReference type="SAM" id="MobiDB-lite"/>
    </source>
</evidence>
<accession>A0A1D1UX37</accession>
<comment type="caution">
    <text evidence="2">The sequence shown here is derived from an EMBL/GenBank/DDBJ whole genome shotgun (WGS) entry which is preliminary data.</text>
</comment>
<gene>
    <name evidence="2" type="primary">RvY_04356-1</name>
    <name evidence="2" type="synonym">RvY_04356.1</name>
    <name evidence="2" type="ORF">RvY_04356</name>
</gene>
<name>A0A1D1UX37_RAMVA</name>
<evidence type="ECO:0000313" key="3">
    <source>
        <dbReference type="Proteomes" id="UP000186922"/>
    </source>
</evidence>
<protein>
    <submittedName>
        <fullName evidence="2">Uncharacterized protein</fullName>
    </submittedName>
</protein>